<dbReference type="InterPro" id="IPR036249">
    <property type="entry name" value="Thioredoxin-like_sf"/>
</dbReference>
<dbReference type="GO" id="GO:0016491">
    <property type="term" value="F:oxidoreductase activity"/>
    <property type="evidence" value="ECO:0007669"/>
    <property type="project" value="InterPro"/>
</dbReference>
<dbReference type="InterPro" id="IPR013766">
    <property type="entry name" value="Thioredoxin_domain"/>
</dbReference>
<keyword evidence="1" id="KW-1015">Disulfide bond</keyword>
<evidence type="ECO:0000313" key="3">
    <source>
        <dbReference type="EMBL" id="GFZ84592.1"/>
    </source>
</evidence>
<dbReference type="PROSITE" id="PS51352">
    <property type="entry name" value="THIOREDOXIN_2"/>
    <property type="match status" value="1"/>
</dbReference>
<reference evidence="3" key="2">
    <citation type="submission" date="2020-09" db="EMBL/GenBank/DDBJ databases">
        <authorList>
            <person name="Sun Q."/>
            <person name="Zhou Y."/>
        </authorList>
    </citation>
    <scope>NUCLEOTIDE SEQUENCE</scope>
    <source>
        <strain evidence="3">CGMCC 1.12360</strain>
    </source>
</reference>
<dbReference type="Pfam" id="PF00578">
    <property type="entry name" value="AhpC-TSA"/>
    <property type="match status" value="1"/>
</dbReference>
<accession>A0A8J2X9U7</accession>
<dbReference type="PANTHER" id="PTHR42852">
    <property type="entry name" value="THIOL:DISULFIDE INTERCHANGE PROTEIN DSBE"/>
    <property type="match status" value="1"/>
</dbReference>
<feature type="domain" description="Thioredoxin" evidence="2">
    <location>
        <begin position="57"/>
        <end position="194"/>
    </location>
</feature>
<sequence>MKKWILFVVVLGMLGWAIYDFIDSKENNADQFKNAEEVQVGETEIENEKGEETEVGLDIGNVAPDFELETLDGDMVKLSDFRGNKVMINFWATWCPPCRAEMPDMERFHQDKDIVILAVNLTDTENSIKNIENFANEFNLTFPILLDKDLIASALYAIKPIPTTYMVDSKGYISFRAFGPMNYDMMVQEFEKMD</sequence>
<dbReference type="AlphaFoldDB" id="A0A8J2X9U7"/>
<dbReference type="PROSITE" id="PS00194">
    <property type="entry name" value="THIOREDOXIN_1"/>
    <property type="match status" value="1"/>
</dbReference>
<dbReference type="GO" id="GO:0016209">
    <property type="term" value="F:antioxidant activity"/>
    <property type="evidence" value="ECO:0007669"/>
    <property type="project" value="InterPro"/>
</dbReference>
<dbReference type="Proteomes" id="UP000602050">
    <property type="component" value="Unassembled WGS sequence"/>
</dbReference>
<dbReference type="PANTHER" id="PTHR42852:SF1">
    <property type="entry name" value="THIOREDOXIN-LIKE PROTEIN YNEN"/>
    <property type="match status" value="1"/>
</dbReference>
<reference evidence="3" key="1">
    <citation type="journal article" date="2014" name="Int. J. Syst. Evol. Microbiol.">
        <title>Complete genome sequence of Corynebacterium casei LMG S-19264T (=DSM 44701T), isolated from a smear-ripened cheese.</title>
        <authorList>
            <consortium name="US DOE Joint Genome Institute (JGI-PGF)"/>
            <person name="Walter F."/>
            <person name="Albersmeier A."/>
            <person name="Kalinowski J."/>
            <person name="Ruckert C."/>
        </authorList>
    </citation>
    <scope>NUCLEOTIDE SEQUENCE</scope>
    <source>
        <strain evidence="3">CGMCC 1.12360</strain>
    </source>
</reference>
<dbReference type="EMBL" id="BMEV01000058">
    <property type="protein sequence ID" value="GFZ84592.1"/>
    <property type="molecule type" value="Genomic_DNA"/>
</dbReference>
<dbReference type="InterPro" id="IPR050553">
    <property type="entry name" value="Thioredoxin_ResA/DsbE_sf"/>
</dbReference>
<protein>
    <submittedName>
        <fullName evidence="3">Thiol:disulfide interchange protein tlpA</fullName>
    </submittedName>
</protein>
<organism evidence="3 4">
    <name type="scientific">Compostibacillus humi</name>
    <dbReference type="NCBI Taxonomy" id="1245525"/>
    <lineage>
        <taxon>Bacteria</taxon>
        <taxon>Bacillati</taxon>
        <taxon>Bacillota</taxon>
        <taxon>Bacilli</taxon>
        <taxon>Bacillales</taxon>
        <taxon>Bacillaceae</taxon>
        <taxon>Compostibacillus</taxon>
    </lineage>
</organism>
<dbReference type="Gene3D" id="3.40.30.10">
    <property type="entry name" value="Glutaredoxin"/>
    <property type="match status" value="1"/>
</dbReference>
<evidence type="ECO:0000313" key="4">
    <source>
        <dbReference type="Proteomes" id="UP000602050"/>
    </source>
</evidence>
<name>A0A8J2X9U7_9BACI</name>
<dbReference type="RefSeq" id="WP_188392859.1">
    <property type="nucleotide sequence ID" value="NZ_BMEV01000058.1"/>
</dbReference>
<dbReference type="InterPro" id="IPR017937">
    <property type="entry name" value="Thioredoxin_CS"/>
</dbReference>
<dbReference type="SUPFAM" id="SSF52833">
    <property type="entry name" value="Thioredoxin-like"/>
    <property type="match status" value="1"/>
</dbReference>
<gene>
    <name evidence="3" type="ORF">GCM10010978_26100</name>
</gene>
<comment type="caution">
    <text evidence="3">The sequence shown here is derived from an EMBL/GenBank/DDBJ whole genome shotgun (WGS) entry which is preliminary data.</text>
</comment>
<evidence type="ECO:0000259" key="2">
    <source>
        <dbReference type="PROSITE" id="PS51352"/>
    </source>
</evidence>
<dbReference type="CDD" id="cd02966">
    <property type="entry name" value="TlpA_like_family"/>
    <property type="match status" value="1"/>
</dbReference>
<dbReference type="InterPro" id="IPR000866">
    <property type="entry name" value="AhpC/TSA"/>
</dbReference>
<evidence type="ECO:0000256" key="1">
    <source>
        <dbReference type="ARBA" id="ARBA00023157"/>
    </source>
</evidence>
<proteinExistence type="predicted"/>
<keyword evidence="4" id="KW-1185">Reference proteome</keyword>